<dbReference type="PANTHER" id="PTHR13861:SF2">
    <property type="entry name" value="V-TYPE PROTON ATPASE SUBUNIT F"/>
    <property type="match status" value="1"/>
</dbReference>
<protein>
    <submittedName>
        <fullName evidence="5">Uncharacterized protein</fullName>
    </submittedName>
</protein>
<comment type="similarity">
    <text evidence="1">Belongs to the V-ATPase F subunit family.</text>
</comment>
<organism evidence="5 6">
    <name type="scientific">Serinus canaria</name>
    <name type="common">Island canary</name>
    <name type="synonym">Fringilla canaria</name>
    <dbReference type="NCBI Taxonomy" id="9135"/>
    <lineage>
        <taxon>Eukaryota</taxon>
        <taxon>Metazoa</taxon>
        <taxon>Chordata</taxon>
        <taxon>Craniata</taxon>
        <taxon>Vertebrata</taxon>
        <taxon>Euteleostomi</taxon>
        <taxon>Archelosauria</taxon>
        <taxon>Archosauria</taxon>
        <taxon>Dinosauria</taxon>
        <taxon>Saurischia</taxon>
        <taxon>Theropoda</taxon>
        <taxon>Coelurosauria</taxon>
        <taxon>Aves</taxon>
        <taxon>Neognathae</taxon>
        <taxon>Neoaves</taxon>
        <taxon>Telluraves</taxon>
        <taxon>Australaves</taxon>
        <taxon>Passeriformes</taxon>
        <taxon>Passeroidea</taxon>
        <taxon>Fringillidae</taxon>
        <taxon>Carduelinae</taxon>
        <taxon>Serinus</taxon>
    </lineage>
</organism>
<evidence type="ECO:0000256" key="1">
    <source>
        <dbReference type="ARBA" id="ARBA00010148"/>
    </source>
</evidence>
<evidence type="ECO:0000256" key="2">
    <source>
        <dbReference type="ARBA" id="ARBA00022448"/>
    </source>
</evidence>
<keyword evidence="4" id="KW-0406">Ion transport</keyword>
<keyword evidence="2" id="KW-0813">Transport</keyword>
<accession>A0A8C9N2G5</accession>
<reference evidence="5" key="1">
    <citation type="submission" date="2025-08" db="UniProtKB">
        <authorList>
            <consortium name="Ensembl"/>
        </authorList>
    </citation>
    <scope>IDENTIFICATION</scope>
</reference>
<evidence type="ECO:0000256" key="3">
    <source>
        <dbReference type="ARBA" id="ARBA00022781"/>
    </source>
</evidence>
<keyword evidence="6" id="KW-1185">Reference proteome</keyword>
<dbReference type="GeneTree" id="ENSGT00960000192956"/>
<evidence type="ECO:0000313" key="5">
    <source>
        <dbReference type="Ensembl" id="ENSSCAP00000011641.1"/>
    </source>
</evidence>
<evidence type="ECO:0000256" key="4">
    <source>
        <dbReference type="ARBA" id="ARBA00023065"/>
    </source>
</evidence>
<dbReference type="PANTHER" id="PTHR13861">
    <property type="entry name" value="VACUOLAR ATP SYNTHASE SUBUNIT F"/>
    <property type="match status" value="1"/>
</dbReference>
<dbReference type="InterPro" id="IPR036906">
    <property type="entry name" value="ATPase_V1_fsu_sf"/>
</dbReference>
<sequence length="182" mass="19749">MAGRGKLIAVMGDEDTVTGFLLGGIGELDKHRRPNFLVGEPGITDVQEEFTIFVNDKDDGRECTFSRFAGDTKLSGAGCTLRDLDRPKSWPVGTSGGLTRPSADAAPGQPLESIQAWNKQMEEPWEKDLGVLVDGGDMTQNLLSGAHPIAWAAGDTLGLCCVREIRHADHLPSREQQLYFPL</sequence>
<evidence type="ECO:0000313" key="6">
    <source>
        <dbReference type="Proteomes" id="UP000694409"/>
    </source>
</evidence>
<dbReference type="Pfam" id="PF01990">
    <property type="entry name" value="ATP-synt_F"/>
    <property type="match status" value="1"/>
</dbReference>
<dbReference type="GO" id="GO:0016020">
    <property type="term" value="C:membrane"/>
    <property type="evidence" value="ECO:0007669"/>
    <property type="project" value="TreeGrafter"/>
</dbReference>
<dbReference type="Proteomes" id="UP000694409">
    <property type="component" value="Unassembled WGS sequence"/>
</dbReference>
<reference evidence="5" key="2">
    <citation type="submission" date="2025-09" db="UniProtKB">
        <authorList>
            <consortium name="Ensembl"/>
        </authorList>
    </citation>
    <scope>IDENTIFICATION</scope>
</reference>
<dbReference type="InterPro" id="IPR008218">
    <property type="entry name" value="ATPase_V1-cplx_f_g_su"/>
</dbReference>
<dbReference type="Gene3D" id="3.40.50.10580">
    <property type="entry name" value="ATPase, V1 complex, subunit F"/>
    <property type="match status" value="1"/>
</dbReference>
<dbReference type="Ensembl" id="ENSSCAT00000013127.1">
    <property type="protein sequence ID" value="ENSSCAP00000011641.1"/>
    <property type="gene ID" value="ENSSCAG00000008726.1"/>
</dbReference>
<dbReference type="GO" id="GO:0046961">
    <property type="term" value="F:proton-transporting ATPase activity, rotational mechanism"/>
    <property type="evidence" value="ECO:0007669"/>
    <property type="project" value="InterPro"/>
</dbReference>
<keyword evidence="3" id="KW-0375">Hydrogen ion transport</keyword>
<dbReference type="AlphaFoldDB" id="A0A8C9N2G5"/>
<name>A0A8C9N2G5_SERCA</name>
<proteinExistence type="inferred from homology"/>